<proteinExistence type="predicted"/>
<evidence type="ECO:0000313" key="4">
    <source>
        <dbReference type="Proteomes" id="UP000091918"/>
    </source>
</evidence>
<feature type="compositionally biased region" description="Basic and acidic residues" evidence="2">
    <location>
        <begin position="11"/>
        <end position="21"/>
    </location>
</feature>
<feature type="compositionally biased region" description="Polar residues" evidence="2">
    <location>
        <begin position="24"/>
        <end position="57"/>
    </location>
</feature>
<feature type="region of interest" description="Disordered" evidence="2">
    <location>
        <begin position="236"/>
        <end position="263"/>
    </location>
</feature>
<feature type="coiled-coil region" evidence="1">
    <location>
        <begin position="93"/>
        <end position="123"/>
    </location>
</feature>
<dbReference type="EMBL" id="LGUA01000487">
    <property type="protein sequence ID" value="OAX81380.1"/>
    <property type="molecule type" value="Genomic_DNA"/>
</dbReference>
<dbReference type="STRING" id="1658172.A0A1B7NX82"/>
<protein>
    <submittedName>
        <fullName evidence="3">Uncharacterized protein</fullName>
    </submittedName>
</protein>
<feature type="region of interest" description="Disordered" evidence="2">
    <location>
        <begin position="1"/>
        <end position="57"/>
    </location>
</feature>
<reference evidence="3 4" key="1">
    <citation type="submission" date="2015-07" db="EMBL/GenBank/DDBJ databases">
        <title>Emmonsia species relationships and genome sequence.</title>
        <authorList>
            <person name="Cuomo C.A."/>
            <person name="Schwartz I.S."/>
            <person name="Kenyon C."/>
            <person name="de Hoog G.S."/>
            <person name="Govender N.P."/>
            <person name="Botha A."/>
            <person name="Moreno L."/>
            <person name="de Vries M."/>
            <person name="Munoz J.F."/>
            <person name="Stielow J.B."/>
        </authorList>
    </citation>
    <scope>NUCLEOTIDE SEQUENCE [LARGE SCALE GENOMIC DNA]</scope>
    <source>
        <strain evidence="3 4">CBS 136260</strain>
    </source>
</reference>
<keyword evidence="4" id="KW-1185">Reference proteome</keyword>
<organism evidence="3 4">
    <name type="scientific">Emergomyces africanus</name>
    <dbReference type="NCBI Taxonomy" id="1955775"/>
    <lineage>
        <taxon>Eukaryota</taxon>
        <taxon>Fungi</taxon>
        <taxon>Dikarya</taxon>
        <taxon>Ascomycota</taxon>
        <taxon>Pezizomycotina</taxon>
        <taxon>Eurotiomycetes</taxon>
        <taxon>Eurotiomycetidae</taxon>
        <taxon>Onygenales</taxon>
        <taxon>Ajellomycetaceae</taxon>
        <taxon>Emergomyces</taxon>
    </lineage>
</organism>
<feature type="compositionally biased region" description="Polar residues" evidence="2">
    <location>
        <begin position="170"/>
        <end position="179"/>
    </location>
</feature>
<dbReference type="OrthoDB" id="5427699at2759"/>
<feature type="compositionally biased region" description="Polar residues" evidence="2">
    <location>
        <begin position="251"/>
        <end position="260"/>
    </location>
</feature>
<name>A0A1B7NX82_9EURO</name>
<feature type="region of interest" description="Disordered" evidence="2">
    <location>
        <begin position="158"/>
        <end position="200"/>
    </location>
</feature>
<dbReference type="Proteomes" id="UP000091918">
    <property type="component" value="Unassembled WGS sequence"/>
</dbReference>
<evidence type="ECO:0000256" key="1">
    <source>
        <dbReference type="SAM" id="Coils"/>
    </source>
</evidence>
<accession>A0A1B7NX82</accession>
<feature type="compositionally biased region" description="Low complexity" evidence="2">
    <location>
        <begin position="236"/>
        <end position="250"/>
    </location>
</feature>
<evidence type="ECO:0000256" key="2">
    <source>
        <dbReference type="SAM" id="MobiDB-lite"/>
    </source>
</evidence>
<feature type="region of interest" description="Disordered" evidence="2">
    <location>
        <begin position="364"/>
        <end position="402"/>
    </location>
</feature>
<sequence>MAQTIPQPCGERTEHLRDDRPFAPTSSPIRRAQSLTVGNSRFQGSLGSATVSSGISTEHSNVHSSGFVEQARLALQSLRLSFESERAAFAEERKLWERERTIMKQRIAELEQEQRKASRIEKNWMALKPSGKDGAQAHDAHHIWEGSSPTLQPTRVFWEEEEEGEEERSSQGPKHSGSINIGHGLPPSLDDALSPTARPVDRPTAVGVPIELVDSSLDGITLKSTALAPDIVAKASSTSPSDAAPPSLSPTQTPDPNPKSTESKKPLHLVLSELGPPEENLVRDAGHTPMTVINHDADTSNISTEVGTLTMESPLAPQQTLESGVSYFPAVDEDKALQGPLGLRNDEKQDIEFLEALDQKLLTEAKKLTEPGPGSDLDESESNISGDEQQLSASEQEAGIKFKHSTNFGSAFGTL</sequence>
<feature type="compositionally biased region" description="Polar residues" evidence="2">
    <location>
        <begin position="382"/>
        <end position="395"/>
    </location>
</feature>
<gene>
    <name evidence="3" type="ORF">ACJ72_04282</name>
</gene>
<evidence type="ECO:0000313" key="3">
    <source>
        <dbReference type="EMBL" id="OAX81380.1"/>
    </source>
</evidence>
<comment type="caution">
    <text evidence="3">The sequence shown here is derived from an EMBL/GenBank/DDBJ whole genome shotgun (WGS) entry which is preliminary data.</text>
</comment>
<keyword evidence="1" id="KW-0175">Coiled coil</keyword>
<dbReference type="AlphaFoldDB" id="A0A1B7NX82"/>